<evidence type="ECO:0000256" key="1">
    <source>
        <dbReference type="ARBA" id="ARBA00022814"/>
    </source>
</evidence>
<evidence type="ECO:0000256" key="3">
    <source>
        <dbReference type="ARBA" id="ARBA00023163"/>
    </source>
</evidence>
<dbReference type="GO" id="GO:0006354">
    <property type="term" value="P:DNA-templated transcription elongation"/>
    <property type="evidence" value="ECO:0007669"/>
    <property type="project" value="InterPro"/>
</dbReference>
<dbReference type="RefSeq" id="WP_094577255.1">
    <property type="nucleotide sequence ID" value="NZ_JBHEEL010000001.1"/>
</dbReference>
<dbReference type="Gene3D" id="2.30.30.30">
    <property type="match status" value="1"/>
</dbReference>
<dbReference type="SUPFAM" id="SSF82679">
    <property type="entry name" value="N-utilization substance G protein NusG, N-terminal domain"/>
    <property type="match status" value="1"/>
</dbReference>
<keyword evidence="1" id="KW-0889">Transcription antitermination</keyword>
<feature type="domain" description="NusG-like N-terminal" evidence="4">
    <location>
        <begin position="52"/>
        <end position="145"/>
    </location>
</feature>
<evidence type="ECO:0000313" key="5">
    <source>
        <dbReference type="EMBL" id="OYR14492.1"/>
    </source>
</evidence>
<evidence type="ECO:0000256" key="2">
    <source>
        <dbReference type="ARBA" id="ARBA00023015"/>
    </source>
</evidence>
<dbReference type="InterPro" id="IPR014722">
    <property type="entry name" value="Rib_uL2_dom2"/>
</dbReference>
<name>A0A256FI04_9HYPH</name>
<accession>A0A256FI04</accession>
<organism evidence="5 6">
    <name type="scientific">Brucella rhizosphaerae</name>
    <dbReference type="NCBI Taxonomy" id="571254"/>
    <lineage>
        <taxon>Bacteria</taxon>
        <taxon>Pseudomonadati</taxon>
        <taxon>Pseudomonadota</taxon>
        <taxon>Alphaproteobacteria</taxon>
        <taxon>Hyphomicrobiales</taxon>
        <taxon>Brucellaceae</taxon>
        <taxon>Brucella/Ochrobactrum group</taxon>
        <taxon>Brucella</taxon>
    </lineage>
</organism>
<dbReference type="Proteomes" id="UP000216345">
    <property type="component" value="Unassembled WGS sequence"/>
</dbReference>
<dbReference type="EMBL" id="NNRK01000026">
    <property type="protein sequence ID" value="OYR14492.1"/>
    <property type="molecule type" value="Genomic_DNA"/>
</dbReference>
<dbReference type="PANTHER" id="PTHR30265">
    <property type="entry name" value="RHO-INTERACTING TRANSCRIPTION TERMINATION FACTOR NUSG"/>
    <property type="match status" value="1"/>
</dbReference>
<dbReference type="AlphaFoldDB" id="A0A256FI04"/>
<keyword evidence="2" id="KW-0805">Transcription regulation</keyword>
<keyword evidence="3" id="KW-0804">Transcription</keyword>
<evidence type="ECO:0000313" key="6">
    <source>
        <dbReference type="Proteomes" id="UP000216345"/>
    </source>
</evidence>
<dbReference type="InterPro" id="IPR043425">
    <property type="entry name" value="NusG-like"/>
</dbReference>
<protein>
    <submittedName>
        <fullName evidence="5">Transcription termination factor nusG family protein</fullName>
    </submittedName>
</protein>
<evidence type="ECO:0000259" key="4">
    <source>
        <dbReference type="Pfam" id="PF02357"/>
    </source>
</evidence>
<dbReference type="GO" id="GO:0031564">
    <property type="term" value="P:transcription antitermination"/>
    <property type="evidence" value="ECO:0007669"/>
    <property type="project" value="UniProtKB-KW"/>
</dbReference>
<comment type="caution">
    <text evidence="5">The sequence shown here is derived from an EMBL/GenBank/DDBJ whole genome shotgun (WGS) entry which is preliminary data.</text>
</comment>
<dbReference type="InterPro" id="IPR036735">
    <property type="entry name" value="NGN_dom_sf"/>
</dbReference>
<proteinExistence type="predicted"/>
<reference evidence="5 6" key="1">
    <citation type="submission" date="2017-07" db="EMBL/GenBank/DDBJ databases">
        <title>Phylogenetic study on the rhizospheric bacterium Ochrobactrum sp. A44.</title>
        <authorList>
            <person name="Krzyzanowska D.M."/>
            <person name="Ossowicki A."/>
            <person name="Rajewska M."/>
            <person name="Maciag T."/>
            <person name="Kaczynski Z."/>
            <person name="Czerwicka M."/>
            <person name="Jafra S."/>
        </authorList>
    </citation>
    <scope>NUCLEOTIDE SEQUENCE [LARGE SCALE GENOMIC DNA]</scope>
    <source>
        <strain evidence="5 6">PR17</strain>
    </source>
</reference>
<dbReference type="PANTHER" id="PTHR30265:SF4">
    <property type="entry name" value="KOW MOTIF FAMILY PROTEIN, EXPRESSED"/>
    <property type="match status" value="1"/>
</dbReference>
<dbReference type="CDD" id="cd06091">
    <property type="entry name" value="KOW_NusG"/>
    <property type="match status" value="1"/>
</dbReference>
<sequence>MMAIDQSQIDRAIASAPSEEYCRAIDKVLAERRRIARLRSAAAIRTFDDSPWLIIRVSGNELSIRDAMLAEKIEVNVPMKMGKERRRRNEKIPARPEPVLVGYILVRCNVVADALAGLLSFQGVVSILGGYEKPFLMSAEKASQFNEKAAKGEFDHERPMSLFAGVKKVRIIEGPFAGMSGDVVAGIGGGKGTAVIEVELFKQAVPMIMPLAFLSPL</sequence>
<dbReference type="OrthoDB" id="8372817at2"/>
<dbReference type="Pfam" id="PF02357">
    <property type="entry name" value="NusG"/>
    <property type="match status" value="1"/>
</dbReference>
<dbReference type="CDD" id="cd08000">
    <property type="entry name" value="NGN"/>
    <property type="match status" value="1"/>
</dbReference>
<dbReference type="InterPro" id="IPR006645">
    <property type="entry name" value="NGN-like_dom"/>
</dbReference>
<gene>
    <name evidence="5" type="ORF">CEV32_0497</name>
</gene>
<keyword evidence="6" id="KW-1185">Reference proteome</keyword>
<dbReference type="Gene3D" id="3.30.70.940">
    <property type="entry name" value="NusG, N-terminal domain"/>
    <property type="match status" value="1"/>
</dbReference>